<organism evidence="1 2">
    <name type="scientific">Paralvinella palmiformis</name>
    <dbReference type="NCBI Taxonomy" id="53620"/>
    <lineage>
        <taxon>Eukaryota</taxon>
        <taxon>Metazoa</taxon>
        <taxon>Spiralia</taxon>
        <taxon>Lophotrochozoa</taxon>
        <taxon>Annelida</taxon>
        <taxon>Polychaeta</taxon>
        <taxon>Sedentaria</taxon>
        <taxon>Canalipalpata</taxon>
        <taxon>Terebellida</taxon>
        <taxon>Terebelliformia</taxon>
        <taxon>Alvinellidae</taxon>
        <taxon>Paralvinella</taxon>
    </lineage>
</organism>
<accession>A0AAD9JJ70</accession>
<gene>
    <name evidence="1" type="ORF">LSH36_279g03049</name>
</gene>
<dbReference type="Proteomes" id="UP001208570">
    <property type="component" value="Unassembled WGS sequence"/>
</dbReference>
<protein>
    <submittedName>
        <fullName evidence="1">Uncharacterized protein</fullName>
    </submittedName>
</protein>
<reference evidence="1" key="1">
    <citation type="journal article" date="2023" name="Mol. Biol. Evol.">
        <title>Third-Generation Sequencing Reveals the Adaptive Role of the Epigenome in Three Deep-Sea Polychaetes.</title>
        <authorList>
            <person name="Perez M."/>
            <person name="Aroh O."/>
            <person name="Sun Y."/>
            <person name="Lan Y."/>
            <person name="Juniper S.K."/>
            <person name="Young C.R."/>
            <person name="Angers B."/>
            <person name="Qian P.Y."/>
        </authorList>
    </citation>
    <scope>NUCLEOTIDE SEQUENCE</scope>
    <source>
        <strain evidence="1">P08H-3</strain>
    </source>
</reference>
<keyword evidence="2" id="KW-1185">Reference proteome</keyword>
<comment type="caution">
    <text evidence="1">The sequence shown here is derived from an EMBL/GenBank/DDBJ whole genome shotgun (WGS) entry which is preliminary data.</text>
</comment>
<sequence length="101" mass="11028">DTFVSGANPHICVIKASGLSGAKIHAQLHGQCKMDTHSSACSIVNDAPSSLLPTNVPTDSLPQSLSLMRKCNRPRQKHRPIYPDSLDFEIELTACRSPCWQ</sequence>
<evidence type="ECO:0000313" key="2">
    <source>
        <dbReference type="Proteomes" id="UP001208570"/>
    </source>
</evidence>
<dbReference type="EMBL" id="JAODUP010000279">
    <property type="protein sequence ID" value="KAK2154019.1"/>
    <property type="molecule type" value="Genomic_DNA"/>
</dbReference>
<proteinExistence type="predicted"/>
<dbReference type="AlphaFoldDB" id="A0AAD9JJ70"/>
<name>A0AAD9JJ70_9ANNE</name>
<evidence type="ECO:0000313" key="1">
    <source>
        <dbReference type="EMBL" id="KAK2154019.1"/>
    </source>
</evidence>
<feature type="non-terminal residue" evidence="1">
    <location>
        <position position="1"/>
    </location>
</feature>